<comment type="caution">
    <text evidence="1">The sequence shown here is derived from an EMBL/GenBank/DDBJ whole genome shotgun (WGS) entry which is preliminary data.</text>
</comment>
<dbReference type="EMBL" id="SMGD01000014">
    <property type="protein sequence ID" value="TCK47551.1"/>
    <property type="molecule type" value="Genomic_DNA"/>
</dbReference>
<dbReference type="AlphaFoldDB" id="A0A4V2PNL9"/>
<evidence type="ECO:0000313" key="2">
    <source>
        <dbReference type="Proteomes" id="UP000295565"/>
    </source>
</evidence>
<organism evidence="1 2">
    <name type="scientific">Celerinatantimonas diazotrophica</name>
    <dbReference type="NCBI Taxonomy" id="412034"/>
    <lineage>
        <taxon>Bacteria</taxon>
        <taxon>Pseudomonadati</taxon>
        <taxon>Pseudomonadota</taxon>
        <taxon>Gammaproteobacteria</taxon>
        <taxon>Celerinatantimonadaceae</taxon>
        <taxon>Celerinatantimonas</taxon>
    </lineage>
</organism>
<accession>A0A4V2PNL9</accession>
<keyword evidence="2" id="KW-1185">Reference proteome</keyword>
<gene>
    <name evidence="1" type="ORF">EV690_2583</name>
</gene>
<sequence length="75" mass="8304">MLLKLYGSSHDKKYTIASEILSKATNIQLSSKSTRTQDLGGVLDTIKFTTLLIDRIGSLNQLEFDNSLNNKSLSN</sequence>
<proteinExistence type="predicted"/>
<protein>
    <submittedName>
        <fullName evidence="1">Uncharacterized protein</fullName>
    </submittedName>
</protein>
<evidence type="ECO:0000313" key="1">
    <source>
        <dbReference type="EMBL" id="TCK47551.1"/>
    </source>
</evidence>
<reference evidence="1 2" key="1">
    <citation type="submission" date="2019-03" db="EMBL/GenBank/DDBJ databases">
        <title>Genomic Encyclopedia of Type Strains, Phase IV (KMG-IV): sequencing the most valuable type-strain genomes for metagenomic binning, comparative biology and taxonomic classification.</title>
        <authorList>
            <person name="Goeker M."/>
        </authorList>
    </citation>
    <scope>NUCLEOTIDE SEQUENCE [LARGE SCALE GENOMIC DNA]</scope>
    <source>
        <strain evidence="1 2">DSM 18577</strain>
    </source>
</reference>
<dbReference type="Proteomes" id="UP000295565">
    <property type="component" value="Unassembled WGS sequence"/>
</dbReference>
<name>A0A4V2PNL9_9GAMM</name>